<dbReference type="OrthoDB" id="543156at2759"/>
<protein>
    <recommendedName>
        <fullName evidence="2">D-lactate dehydratase</fullName>
        <ecNumber evidence="2">4.2.1.130</ecNumber>
    </recommendedName>
</protein>
<feature type="domain" description="DJ-1/PfpI" evidence="5">
    <location>
        <begin position="4"/>
        <end position="166"/>
    </location>
</feature>
<dbReference type="VEuPathDB" id="FungiDB:SPPG_04405"/>
<dbReference type="GO" id="GO:0019172">
    <property type="term" value="F:glyoxalase III activity"/>
    <property type="evidence" value="ECO:0007669"/>
    <property type="project" value="UniProtKB-EC"/>
</dbReference>
<name>A0A0L0HGD3_SPIPD</name>
<dbReference type="FunCoup" id="A0A0L0HGD3">
    <property type="interactions" value="202"/>
</dbReference>
<keyword evidence="7" id="KW-1185">Reference proteome</keyword>
<dbReference type="RefSeq" id="XP_016608101.1">
    <property type="nucleotide sequence ID" value="XM_016752644.1"/>
</dbReference>
<dbReference type="InterPro" id="IPR029062">
    <property type="entry name" value="Class_I_gatase-like"/>
</dbReference>
<dbReference type="AlphaFoldDB" id="A0A0L0HGD3"/>
<dbReference type="Pfam" id="PF01965">
    <property type="entry name" value="DJ-1_PfpI"/>
    <property type="match status" value="1"/>
</dbReference>
<dbReference type="Gene3D" id="3.40.50.880">
    <property type="match status" value="1"/>
</dbReference>
<dbReference type="NCBIfam" id="TIGR01383">
    <property type="entry name" value="not_thiJ"/>
    <property type="match status" value="1"/>
</dbReference>
<dbReference type="EMBL" id="KQ257456">
    <property type="protein sequence ID" value="KND00062.1"/>
    <property type="molecule type" value="Genomic_DNA"/>
</dbReference>
<dbReference type="GO" id="GO:0023051">
    <property type="term" value="P:regulation of signaling"/>
    <property type="evidence" value="ECO:0007669"/>
    <property type="project" value="UniProtKB-ARBA"/>
</dbReference>
<dbReference type="InterPro" id="IPR050325">
    <property type="entry name" value="Prot/Nucl_acid_deglycase"/>
</dbReference>
<comment type="subcellular location">
    <subcellularLocation>
        <location evidence="1">Cytoplasm</location>
    </subcellularLocation>
</comment>
<dbReference type="GO" id="GO:0005634">
    <property type="term" value="C:nucleus"/>
    <property type="evidence" value="ECO:0007669"/>
    <property type="project" value="TreeGrafter"/>
</dbReference>
<dbReference type="eggNOG" id="KOG2764">
    <property type="taxonomic scope" value="Eukaryota"/>
</dbReference>
<dbReference type="InterPro" id="IPR006287">
    <property type="entry name" value="DJ-1"/>
</dbReference>
<evidence type="ECO:0000256" key="3">
    <source>
        <dbReference type="ARBA" id="ARBA00022490"/>
    </source>
</evidence>
<dbReference type="GO" id="GO:0010646">
    <property type="term" value="P:regulation of cell communication"/>
    <property type="evidence" value="ECO:0007669"/>
    <property type="project" value="UniProtKB-ARBA"/>
</dbReference>
<keyword evidence="3" id="KW-0963">Cytoplasm</keyword>
<accession>A0A0L0HGD3</accession>
<organism evidence="6 7">
    <name type="scientific">Spizellomyces punctatus (strain DAOM BR117)</name>
    <dbReference type="NCBI Taxonomy" id="645134"/>
    <lineage>
        <taxon>Eukaryota</taxon>
        <taxon>Fungi</taxon>
        <taxon>Fungi incertae sedis</taxon>
        <taxon>Chytridiomycota</taxon>
        <taxon>Chytridiomycota incertae sedis</taxon>
        <taxon>Chytridiomycetes</taxon>
        <taxon>Spizellomycetales</taxon>
        <taxon>Spizellomycetaceae</taxon>
        <taxon>Spizellomyces</taxon>
    </lineage>
</organism>
<dbReference type="GeneID" id="27687856"/>
<gene>
    <name evidence="6" type="ORF">SPPG_04405</name>
</gene>
<evidence type="ECO:0000313" key="6">
    <source>
        <dbReference type="EMBL" id="KND00062.1"/>
    </source>
</evidence>
<evidence type="ECO:0000259" key="5">
    <source>
        <dbReference type="Pfam" id="PF01965"/>
    </source>
</evidence>
<sequence length="191" mass="20344">MAPSALVLITDGNEEMEAVISIDILRRAGVDVTVAGLNGPNTVECSRHVKIVPDTGLSAVKDKTFDAILLPGGMGGAEAFSKSSTVHELLSQYYSQQKVVAIICASPIVLKAAQVAKGRSVTAHPSVKDQLVQDYNYKEERVVVDGNLITSRGPGTAFEFALAVVKKLQGPEKLKEIVPPMICNDEIVKSV</sequence>
<dbReference type="GO" id="GO:0005739">
    <property type="term" value="C:mitochondrion"/>
    <property type="evidence" value="ECO:0007669"/>
    <property type="project" value="TreeGrafter"/>
</dbReference>
<dbReference type="Proteomes" id="UP000053201">
    <property type="component" value="Unassembled WGS sequence"/>
</dbReference>
<dbReference type="InParanoid" id="A0A0L0HGD3"/>
<dbReference type="FunFam" id="3.40.50.880:FF:000022">
    <property type="entry name" value="protein deglycase DJ-1"/>
    <property type="match status" value="1"/>
</dbReference>
<dbReference type="GO" id="GO:0006979">
    <property type="term" value="P:response to oxidative stress"/>
    <property type="evidence" value="ECO:0007669"/>
    <property type="project" value="TreeGrafter"/>
</dbReference>
<dbReference type="EC" id="4.2.1.130" evidence="2"/>
<dbReference type="PANTHER" id="PTHR48094:SF12">
    <property type="entry name" value="PARKINSON DISEASE PROTEIN 7 HOMOLOG"/>
    <property type="match status" value="1"/>
</dbReference>
<proteinExistence type="predicted"/>
<evidence type="ECO:0000256" key="4">
    <source>
        <dbReference type="ARBA" id="ARBA00048082"/>
    </source>
</evidence>
<dbReference type="PANTHER" id="PTHR48094">
    <property type="entry name" value="PROTEIN/NUCLEIC ACID DEGLYCASE DJ-1-RELATED"/>
    <property type="match status" value="1"/>
</dbReference>
<dbReference type="STRING" id="645134.A0A0L0HGD3"/>
<dbReference type="CDD" id="cd03135">
    <property type="entry name" value="GATase1_DJ-1"/>
    <property type="match status" value="1"/>
</dbReference>
<evidence type="ECO:0000256" key="1">
    <source>
        <dbReference type="ARBA" id="ARBA00004496"/>
    </source>
</evidence>
<evidence type="ECO:0000313" key="7">
    <source>
        <dbReference type="Proteomes" id="UP000053201"/>
    </source>
</evidence>
<dbReference type="OMA" id="KATCYPG"/>
<dbReference type="InterPro" id="IPR002818">
    <property type="entry name" value="DJ-1/PfpI"/>
</dbReference>
<reference evidence="6 7" key="1">
    <citation type="submission" date="2009-08" db="EMBL/GenBank/DDBJ databases">
        <title>The Genome Sequence of Spizellomyces punctatus strain DAOM BR117.</title>
        <authorList>
            <consortium name="The Broad Institute Genome Sequencing Platform"/>
            <person name="Russ C."/>
            <person name="Cuomo C."/>
            <person name="Shea T."/>
            <person name="Young S.K."/>
            <person name="Zeng Q."/>
            <person name="Koehrsen M."/>
            <person name="Haas B."/>
            <person name="Borodovsky M."/>
            <person name="Guigo R."/>
            <person name="Alvarado L."/>
            <person name="Berlin A."/>
            <person name="Bochicchio J."/>
            <person name="Borenstein D."/>
            <person name="Chapman S."/>
            <person name="Chen Z."/>
            <person name="Engels R."/>
            <person name="Freedman E."/>
            <person name="Gellesch M."/>
            <person name="Goldberg J."/>
            <person name="Griggs A."/>
            <person name="Gujja S."/>
            <person name="Heiman D."/>
            <person name="Hepburn T."/>
            <person name="Howarth C."/>
            <person name="Jen D."/>
            <person name="Larson L."/>
            <person name="Lewis B."/>
            <person name="Mehta T."/>
            <person name="Park D."/>
            <person name="Pearson M."/>
            <person name="Roberts A."/>
            <person name="Saif S."/>
            <person name="Shenoy N."/>
            <person name="Sisk P."/>
            <person name="Stolte C."/>
            <person name="Sykes S."/>
            <person name="Thomson T."/>
            <person name="Walk T."/>
            <person name="White J."/>
            <person name="Yandava C."/>
            <person name="Burger G."/>
            <person name="Gray M.W."/>
            <person name="Holland P.W.H."/>
            <person name="King N."/>
            <person name="Lang F.B.F."/>
            <person name="Roger A.J."/>
            <person name="Ruiz-Trillo I."/>
            <person name="Lander E."/>
            <person name="Nusbaum C."/>
        </authorList>
    </citation>
    <scope>NUCLEOTIDE SEQUENCE [LARGE SCALE GENOMIC DNA]</scope>
    <source>
        <strain evidence="6 7">DAOM BR117</strain>
    </source>
</reference>
<comment type="catalytic activity">
    <reaction evidence="4">
        <text>methylglyoxal + H2O = (R)-lactate + H(+)</text>
        <dbReference type="Rhea" id="RHEA:27754"/>
        <dbReference type="ChEBI" id="CHEBI:15377"/>
        <dbReference type="ChEBI" id="CHEBI:15378"/>
        <dbReference type="ChEBI" id="CHEBI:16004"/>
        <dbReference type="ChEBI" id="CHEBI:17158"/>
        <dbReference type="EC" id="4.2.1.130"/>
    </reaction>
</comment>
<dbReference type="SUPFAM" id="SSF52317">
    <property type="entry name" value="Class I glutamine amidotransferase-like"/>
    <property type="match status" value="1"/>
</dbReference>
<dbReference type="GO" id="GO:1903189">
    <property type="term" value="P:glyoxal metabolic process"/>
    <property type="evidence" value="ECO:0007669"/>
    <property type="project" value="TreeGrafter"/>
</dbReference>
<evidence type="ECO:0000256" key="2">
    <source>
        <dbReference type="ARBA" id="ARBA00013134"/>
    </source>
</evidence>